<evidence type="ECO:0000313" key="1">
    <source>
        <dbReference type="EMBL" id="HII69730.1"/>
    </source>
</evidence>
<dbReference type="Proteomes" id="UP000619545">
    <property type="component" value="Unassembled WGS sequence"/>
</dbReference>
<sequence>MKWWEVPVRPKPSVLEKLHAAVSEPCEVLENFELFRRAMISTLDPDKPLVRALRGEEIHHVHPVRFLLEEVLDDPATLVDAVERITRWSLSGVFELRVALEEVTETPDVALGYLLEIRRAFLSAVPKYLEEPCLETVAGPLLVEVALMACTEGFLEDEDLGKAAELVAKAVDTDQCIVEALPSLEIQYGDIVPKFASPARVWTIFTLLCHTCANRLPPLEELAEPLENVELGPVEELELLNGYLEEAIAALEIEDERVERWISDILVDTVERAAELIQLLSQPTELAENILNSGATVRVGWIEIEPKEYDPLWEEKGAQESLYSRIKRIQNLIGVEHADEVIERASALGGVELPVGGGVEVESSVETLRRMIG</sequence>
<proteinExistence type="predicted"/>
<name>A0A832T7T8_9EURY</name>
<evidence type="ECO:0000313" key="2">
    <source>
        <dbReference type="Proteomes" id="UP000619545"/>
    </source>
</evidence>
<accession>A0A832T7T8</accession>
<dbReference type="GeneID" id="1477197"/>
<organism evidence="1 2">
    <name type="scientific">Methanopyrus kandleri</name>
    <dbReference type="NCBI Taxonomy" id="2320"/>
    <lineage>
        <taxon>Archaea</taxon>
        <taxon>Methanobacteriati</taxon>
        <taxon>Methanobacteriota</taxon>
        <taxon>Methanomada group</taxon>
        <taxon>Methanopyri</taxon>
        <taxon>Methanopyrales</taxon>
        <taxon>Methanopyraceae</taxon>
        <taxon>Methanopyrus</taxon>
    </lineage>
</organism>
<dbReference type="AlphaFoldDB" id="A0A832T7T8"/>
<gene>
    <name evidence="1" type="ORF">HA336_00675</name>
</gene>
<reference evidence="1" key="1">
    <citation type="journal article" date="2020" name="bioRxiv">
        <title>A rank-normalized archaeal taxonomy based on genome phylogeny resolves widespread incomplete and uneven classifications.</title>
        <authorList>
            <person name="Rinke C."/>
            <person name="Chuvochina M."/>
            <person name="Mussig A.J."/>
            <person name="Chaumeil P.-A."/>
            <person name="Waite D.W."/>
            <person name="Whitman W.B."/>
            <person name="Parks D.H."/>
            <person name="Hugenholtz P."/>
        </authorList>
    </citation>
    <scope>NUCLEOTIDE SEQUENCE</scope>
    <source>
        <strain evidence="1">UBA8853</strain>
    </source>
</reference>
<dbReference type="EMBL" id="DUJS01000001">
    <property type="protein sequence ID" value="HII69730.1"/>
    <property type="molecule type" value="Genomic_DNA"/>
</dbReference>
<comment type="caution">
    <text evidence="1">The sequence shown here is derived from an EMBL/GenBank/DDBJ whole genome shotgun (WGS) entry which is preliminary data.</text>
</comment>
<protein>
    <submittedName>
        <fullName evidence="1">Uncharacterized protein</fullName>
    </submittedName>
</protein>
<dbReference type="RefSeq" id="WP_011019464.1">
    <property type="nucleotide sequence ID" value="NZ_DUJS01000001.1"/>
</dbReference>